<organism evidence="10 11">
    <name type="scientific">Aspergillus sydowii CBS 593.65</name>
    <dbReference type="NCBI Taxonomy" id="1036612"/>
    <lineage>
        <taxon>Eukaryota</taxon>
        <taxon>Fungi</taxon>
        <taxon>Dikarya</taxon>
        <taxon>Ascomycota</taxon>
        <taxon>Pezizomycotina</taxon>
        <taxon>Eurotiomycetes</taxon>
        <taxon>Eurotiomycetidae</taxon>
        <taxon>Eurotiales</taxon>
        <taxon>Aspergillaceae</taxon>
        <taxon>Aspergillus</taxon>
        <taxon>Aspergillus subgen. Nidulantes</taxon>
    </lineage>
</organism>
<dbReference type="InterPro" id="IPR002867">
    <property type="entry name" value="IBR_dom"/>
</dbReference>
<dbReference type="GO" id="GO:0061630">
    <property type="term" value="F:ubiquitin protein ligase activity"/>
    <property type="evidence" value="ECO:0007669"/>
    <property type="project" value="UniProtKB-EC"/>
</dbReference>
<dbReference type="CDD" id="cd20335">
    <property type="entry name" value="BRcat_RBR"/>
    <property type="match status" value="1"/>
</dbReference>
<dbReference type="PANTHER" id="PTHR11685">
    <property type="entry name" value="RBR FAMILY RING FINGER AND IBR DOMAIN-CONTAINING"/>
    <property type="match status" value="1"/>
</dbReference>
<dbReference type="GeneID" id="63760806"/>
<protein>
    <recommendedName>
        <fullName evidence="2">RBR-type E3 ubiquitin transferase</fullName>
        <ecNumber evidence="2">2.3.2.31</ecNumber>
    </recommendedName>
</protein>
<keyword evidence="7" id="KW-0833">Ubl conjugation pathway</keyword>
<dbReference type="InterPro" id="IPR031127">
    <property type="entry name" value="E3_UB_ligase_RBR"/>
</dbReference>
<dbReference type="SMART" id="SM00647">
    <property type="entry name" value="IBR"/>
    <property type="match status" value="2"/>
</dbReference>
<keyword evidence="5" id="KW-0677">Repeat</keyword>
<keyword evidence="8" id="KW-0862">Zinc</keyword>
<dbReference type="RefSeq" id="XP_040708113.1">
    <property type="nucleotide sequence ID" value="XM_040844733.1"/>
</dbReference>
<gene>
    <name evidence="10" type="ORF">ASPSYDRAFT_301040</name>
</gene>
<evidence type="ECO:0000256" key="8">
    <source>
        <dbReference type="ARBA" id="ARBA00022833"/>
    </source>
</evidence>
<keyword evidence="3" id="KW-0808">Transferase</keyword>
<dbReference type="GO" id="GO:0016567">
    <property type="term" value="P:protein ubiquitination"/>
    <property type="evidence" value="ECO:0007669"/>
    <property type="project" value="InterPro"/>
</dbReference>
<dbReference type="Gene3D" id="1.20.120.1750">
    <property type="match status" value="1"/>
</dbReference>
<sequence length="442" mass="49976">MRIRNERHDIGRPIALTEQLDEIKHHRDKDKGRHRGDNLSHNKVAISVIHEEALGVFAARKRARDIAQEIGPITGAGEPETAENRQVKMQTSMVKSKLESLRTMDDNVVYPLTPRSGLGISSWLDNMQREEEAGPSMTYEQRHANLINDVPGLETCCACGDDVLPAKIHRLQCDHLYCHDCLRQYFMKAMSDKSIFPPKCCDGPIPLAFVQAKLSLYELDQFRKAEVEFSTTDRTYCSNADCRQFIPPSDILGDLAYCSSCGTSTCSMCKNGHGSDDCPADTALQGTLALAKRKGWPRCRACGALVELIAGCNHISCKCGAQFCYVCGAKWKSCNCVHRNYGEALGEDAGNYENHHLGIDQRLEDNRDEDNRECPHGRFQRMEQGRDPFVCEVCDSEYDVCLRQCRSCHLMVCQECRLRIGRSNRGRKLKNIWSRITRRIHI</sequence>
<evidence type="ECO:0000313" key="11">
    <source>
        <dbReference type="Proteomes" id="UP000184356"/>
    </source>
</evidence>
<name>A0A1L9TXZ9_9EURO</name>
<keyword evidence="4" id="KW-0479">Metal-binding</keyword>
<dbReference type="EC" id="2.3.2.31" evidence="2"/>
<evidence type="ECO:0000256" key="5">
    <source>
        <dbReference type="ARBA" id="ARBA00022737"/>
    </source>
</evidence>
<dbReference type="Proteomes" id="UP000184356">
    <property type="component" value="Unassembled WGS sequence"/>
</dbReference>
<dbReference type="PROSITE" id="PS00518">
    <property type="entry name" value="ZF_RING_1"/>
    <property type="match status" value="1"/>
</dbReference>
<keyword evidence="11" id="KW-1185">Reference proteome</keyword>
<evidence type="ECO:0000256" key="2">
    <source>
        <dbReference type="ARBA" id="ARBA00012251"/>
    </source>
</evidence>
<evidence type="ECO:0000256" key="3">
    <source>
        <dbReference type="ARBA" id="ARBA00022679"/>
    </source>
</evidence>
<evidence type="ECO:0000259" key="9">
    <source>
        <dbReference type="PROSITE" id="PS51873"/>
    </source>
</evidence>
<evidence type="ECO:0000256" key="7">
    <source>
        <dbReference type="ARBA" id="ARBA00022786"/>
    </source>
</evidence>
<dbReference type="VEuPathDB" id="FungiDB:ASPSYDRAFT_301040"/>
<evidence type="ECO:0000256" key="1">
    <source>
        <dbReference type="ARBA" id="ARBA00001798"/>
    </source>
</evidence>
<dbReference type="SUPFAM" id="SSF57850">
    <property type="entry name" value="RING/U-box"/>
    <property type="match status" value="2"/>
</dbReference>
<feature type="domain" description="RING-type" evidence="9">
    <location>
        <begin position="152"/>
        <end position="348"/>
    </location>
</feature>
<evidence type="ECO:0000256" key="4">
    <source>
        <dbReference type="ARBA" id="ARBA00022723"/>
    </source>
</evidence>
<comment type="catalytic activity">
    <reaction evidence="1">
        <text>[E2 ubiquitin-conjugating enzyme]-S-ubiquitinyl-L-cysteine + [acceptor protein]-L-lysine = [E2 ubiquitin-conjugating enzyme]-L-cysteine + [acceptor protein]-N(6)-ubiquitinyl-L-lysine.</text>
        <dbReference type="EC" id="2.3.2.31"/>
    </reaction>
</comment>
<dbReference type="InterPro" id="IPR044066">
    <property type="entry name" value="TRIAD_supradom"/>
</dbReference>
<accession>A0A1L9TXZ9</accession>
<proteinExistence type="predicted"/>
<dbReference type="AlphaFoldDB" id="A0A1L9TXZ9"/>
<reference evidence="11" key="1">
    <citation type="journal article" date="2017" name="Genome Biol.">
        <title>Comparative genomics reveals high biological diversity and specific adaptations in the industrially and medically important fungal genus Aspergillus.</title>
        <authorList>
            <person name="de Vries R.P."/>
            <person name="Riley R."/>
            <person name="Wiebenga A."/>
            <person name="Aguilar-Osorio G."/>
            <person name="Amillis S."/>
            <person name="Uchima C.A."/>
            <person name="Anderluh G."/>
            <person name="Asadollahi M."/>
            <person name="Askin M."/>
            <person name="Barry K."/>
            <person name="Battaglia E."/>
            <person name="Bayram O."/>
            <person name="Benocci T."/>
            <person name="Braus-Stromeyer S.A."/>
            <person name="Caldana C."/>
            <person name="Canovas D."/>
            <person name="Cerqueira G.C."/>
            <person name="Chen F."/>
            <person name="Chen W."/>
            <person name="Choi C."/>
            <person name="Clum A."/>
            <person name="Dos Santos R.A."/>
            <person name="Damasio A.R."/>
            <person name="Diallinas G."/>
            <person name="Emri T."/>
            <person name="Fekete E."/>
            <person name="Flipphi M."/>
            <person name="Freyberg S."/>
            <person name="Gallo A."/>
            <person name="Gournas C."/>
            <person name="Habgood R."/>
            <person name="Hainaut M."/>
            <person name="Harispe M.L."/>
            <person name="Henrissat B."/>
            <person name="Hilden K.S."/>
            <person name="Hope R."/>
            <person name="Hossain A."/>
            <person name="Karabika E."/>
            <person name="Karaffa L."/>
            <person name="Karanyi Z."/>
            <person name="Krasevec N."/>
            <person name="Kuo A."/>
            <person name="Kusch H."/>
            <person name="LaButti K."/>
            <person name="Lagendijk E.L."/>
            <person name="Lapidus A."/>
            <person name="Levasseur A."/>
            <person name="Lindquist E."/>
            <person name="Lipzen A."/>
            <person name="Logrieco A.F."/>
            <person name="MacCabe A."/>
            <person name="Maekelae M.R."/>
            <person name="Malavazi I."/>
            <person name="Melin P."/>
            <person name="Meyer V."/>
            <person name="Mielnichuk N."/>
            <person name="Miskei M."/>
            <person name="Molnar A.P."/>
            <person name="Mule G."/>
            <person name="Ngan C.Y."/>
            <person name="Orejas M."/>
            <person name="Orosz E."/>
            <person name="Ouedraogo J.P."/>
            <person name="Overkamp K.M."/>
            <person name="Park H.-S."/>
            <person name="Perrone G."/>
            <person name="Piumi F."/>
            <person name="Punt P.J."/>
            <person name="Ram A.F."/>
            <person name="Ramon A."/>
            <person name="Rauscher S."/>
            <person name="Record E."/>
            <person name="Riano-Pachon D.M."/>
            <person name="Robert V."/>
            <person name="Roehrig J."/>
            <person name="Ruller R."/>
            <person name="Salamov A."/>
            <person name="Salih N.S."/>
            <person name="Samson R.A."/>
            <person name="Sandor E."/>
            <person name="Sanguinetti M."/>
            <person name="Schuetze T."/>
            <person name="Sepcic K."/>
            <person name="Shelest E."/>
            <person name="Sherlock G."/>
            <person name="Sophianopoulou V."/>
            <person name="Squina F.M."/>
            <person name="Sun H."/>
            <person name="Susca A."/>
            <person name="Todd R.B."/>
            <person name="Tsang A."/>
            <person name="Unkles S.E."/>
            <person name="van de Wiele N."/>
            <person name="van Rossen-Uffink D."/>
            <person name="Oliveira J.V."/>
            <person name="Vesth T.C."/>
            <person name="Visser J."/>
            <person name="Yu J.-H."/>
            <person name="Zhou M."/>
            <person name="Andersen M.R."/>
            <person name="Archer D.B."/>
            <person name="Baker S.E."/>
            <person name="Benoit I."/>
            <person name="Brakhage A.A."/>
            <person name="Braus G.H."/>
            <person name="Fischer R."/>
            <person name="Frisvad J.C."/>
            <person name="Goldman G.H."/>
            <person name="Houbraken J."/>
            <person name="Oakley B."/>
            <person name="Pocsi I."/>
            <person name="Scazzocchio C."/>
            <person name="Seiboth B."/>
            <person name="vanKuyk P.A."/>
            <person name="Wortman J."/>
            <person name="Dyer P.S."/>
            <person name="Grigoriev I.V."/>
        </authorList>
    </citation>
    <scope>NUCLEOTIDE SEQUENCE [LARGE SCALE GENOMIC DNA]</scope>
    <source>
        <strain evidence="11">CBS 593.65</strain>
    </source>
</reference>
<dbReference type="InterPro" id="IPR017907">
    <property type="entry name" value="Znf_RING_CS"/>
</dbReference>
<dbReference type="Pfam" id="PF01485">
    <property type="entry name" value="IBR"/>
    <property type="match status" value="1"/>
</dbReference>
<keyword evidence="6" id="KW-0863">Zinc-finger</keyword>
<evidence type="ECO:0000256" key="6">
    <source>
        <dbReference type="ARBA" id="ARBA00022771"/>
    </source>
</evidence>
<dbReference type="CDD" id="cd22584">
    <property type="entry name" value="Rcat_RBR_unk"/>
    <property type="match status" value="1"/>
</dbReference>
<dbReference type="OrthoDB" id="10009520at2759"/>
<dbReference type="GO" id="GO:0008270">
    <property type="term" value="F:zinc ion binding"/>
    <property type="evidence" value="ECO:0007669"/>
    <property type="project" value="UniProtKB-KW"/>
</dbReference>
<evidence type="ECO:0000313" key="10">
    <source>
        <dbReference type="EMBL" id="OJJ64307.1"/>
    </source>
</evidence>
<dbReference type="EMBL" id="KV878582">
    <property type="protein sequence ID" value="OJJ64307.1"/>
    <property type="molecule type" value="Genomic_DNA"/>
</dbReference>
<dbReference type="PROSITE" id="PS51873">
    <property type="entry name" value="TRIAD"/>
    <property type="match status" value="1"/>
</dbReference>
<dbReference type="STRING" id="1036612.A0A1L9TXZ9"/>